<evidence type="ECO:0000259" key="7">
    <source>
        <dbReference type="PROSITE" id="PS51462"/>
    </source>
</evidence>
<dbReference type="RefSeq" id="WP_344042596.1">
    <property type="nucleotide sequence ID" value="NZ_BAAAPB010000001.1"/>
</dbReference>
<feature type="region of interest" description="Disordered" evidence="6">
    <location>
        <begin position="1"/>
        <end position="20"/>
    </location>
</feature>
<comment type="caution">
    <text evidence="8">The sequence shown here is derived from an EMBL/GenBank/DDBJ whole genome shotgun (WGS) entry which is preliminary data.</text>
</comment>
<evidence type="ECO:0000313" key="8">
    <source>
        <dbReference type="EMBL" id="GAA1950858.1"/>
    </source>
</evidence>
<evidence type="ECO:0000256" key="1">
    <source>
        <dbReference type="ARBA" id="ARBA00001946"/>
    </source>
</evidence>
<reference evidence="8 9" key="1">
    <citation type="journal article" date="2019" name="Int. J. Syst. Evol. Microbiol.">
        <title>The Global Catalogue of Microorganisms (GCM) 10K type strain sequencing project: providing services to taxonomists for standard genome sequencing and annotation.</title>
        <authorList>
            <consortium name="The Broad Institute Genomics Platform"/>
            <consortium name="The Broad Institute Genome Sequencing Center for Infectious Disease"/>
            <person name="Wu L."/>
            <person name="Ma J."/>
        </authorList>
    </citation>
    <scope>NUCLEOTIDE SEQUENCE [LARGE SCALE GENOMIC DNA]</scope>
    <source>
        <strain evidence="8 9">JCM 15309</strain>
    </source>
</reference>
<dbReference type="Proteomes" id="UP001500571">
    <property type="component" value="Unassembled WGS sequence"/>
</dbReference>
<name>A0ABN2QF77_9ACTN</name>
<keyword evidence="3 5" id="KW-0378">Hydrolase</keyword>
<dbReference type="CDD" id="cd04685">
    <property type="entry name" value="NUDIX_Hydrolase"/>
    <property type="match status" value="1"/>
</dbReference>
<accession>A0ABN2QF77</accession>
<proteinExistence type="inferred from homology"/>
<dbReference type="PROSITE" id="PS00893">
    <property type="entry name" value="NUDIX_BOX"/>
    <property type="match status" value="1"/>
</dbReference>
<keyword evidence="9" id="KW-1185">Reference proteome</keyword>
<dbReference type="InterPro" id="IPR000086">
    <property type="entry name" value="NUDIX_hydrolase_dom"/>
</dbReference>
<feature type="region of interest" description="Disordered" evidence="6">
    <location>
        <begin position="170"/>
        <end position="194"/>
    </location>
</feature>
<evidence type="ECO:0000256" key="3">
    <source>
        <dbReference type="ARBA" id="ARBA00022801"/>
    </source>
</evidence>
<dbReference type="Gene3D" id="3.90.79.10">
    <property type="entry name" value="Nucleoside Triphosphate Pyrophosphohydrolase"/>
    <property type="match status" value="1"/>
</dbReference>
<dbReference type="PANTHER" id="PTHR43046:SF12">
    <property type="entry name" value="GDP-MANNOSE MANNOSYL HYDROLASE"/>
    <property type="match status" value="1"/>
</dbReference>
<evidence type="ECO:0000256" key="4">
    <source>
        <dbReference type="ARBA" id="ARBA00022842"/>
    </source>
</evidence>
<dbReference type="SUPFAM" id="SSF55811">
    <property type="entry name" value="Nudix"/>
    <property type="match status" value="1"/>
</dbReference>
<dbReference type="PRINTS" id="PR00502">
    <property type="entry name" value="NUDIXFAMILY"/>
</dbReference>
<gene>
    <name evidence="8" type="ORF">GCM10009798_07740</name>
</gene>
<organism evidence="8 9">
    <name type="scientific">Nocardioides panacihumi</name>
    <dbReference type="NCBI Taxonomy" id="400774"/>
    <lineage>
        <taxon>Bacteria</taxon>
        <taxon>Bacillati</taxon>
        <taxon>Actinomycetota</taxon>
        <taxon>Actinomycetes</taxon>
        <taxon>Propionibacteriales</taxon>
        <taxon>Nocardioidaceae</taxon>
        <taxon>Nocardioides</taxon>
    </lineage>
</organism>
<dbReference type="InterPro" id="IPR020476">
    <property type="entry name" value="Nudix_hydrolase"/>
</dbReference>
<sequence length="194" mass="21590">MTPEPEPVRTLVPVPPAERPRRTRRTVRVLVVDDHDRLLLFADTDPGLPGTRWWITPGGGIDPGETELEAAVRELREETGLRVGADDLLGPVLTRRVVHGYTDVVIDQEDVFYACWVAAFEVSDAGHTEEERITMTAYRWWSRAQLADTDEEIWPAVVLDVWAEADVRREEAASGRAARPPLDGGSVDESTVPA</sequence>
<dbReference type="EMBL" id="BAAAPB010000001">
    <property type="protein sequence ID" value="GAA1950858.1"/>
    <property type="molecule type" value="Genomic_DNA"/>
</dbReference>
<evidence type="ECO:0000256" key="6">
    <source>
        <dbReference type="SAM" id="MobiDB-lite"/>
    </source>
</evidence>
<evidence type="ECO:0000313" key="9">
    <source>
        <dbReference type="Proteomes" id="UP001500571"/>
    </source>
</evidence>
<comment type="cofactor">
    <cofactor evidence="1">
        <name>Mg(2+)</name>
        <dbReference type="ChEBI" id="CHEBI:18420"/>
    </cofactor>
</comment>
<comment type="similarity">
    <text evidence="2 5">Belongs to the Nudix hydrolase family.</text>
</comment>
<dbReference type="PROSITE" id="PS51462">
    <property type="entry name" value="NUDIX"/>
    <property type="match status" value="1"/>
</dbReference>
<keyword evidence="4" id="KW-0460">Magnesium</keyword>
<feature type="domain" description="Nudix hydrolase" evidence="7">
    <location>
        <begin position="22"/>
        <end position="164"/>
    </location>
</feature>
<protein>
    <recommendedName>
        <fullName evidence="7">Nudix hydrolase domain-containing protein</fullName>
    </recommendedName>
</protein>
<dbReference type="InterPro" id="IPR020084">
    <property type="entry name" value="NUDIX_hydrolase_CS"/>
</dbReference>
<dbReference type="PANTHER" id="PTHR43046">
    <property type="entry name" value="GDP-MANNOSE MANNOSYL HYDROLASE"/>
    <property type="match status" value="1"/>
</dbReference>
<dbReference type="InterPro" id="IPR015797">
    <property type="entry name" value="NUDIX_hydrolase-like_dom_sf"/>
</dbReference>
<evidence type="ECO:0000256" key="2">
    <source>
        <dbReference type="ARBA" id="ARBA00005582"/>
    </source>
</evidence>
<evidence type="ECO:0000256" key="5">
    <source>
        <dbReference type="RuleBase" id="RU003476"/>
    </source>
</evidence>
<dbReference type="Pfam" id="PF00293">
    <property type="entry name" value="NUDIX"/>
    <property type="match status" value="1"/>
</dbReference>